<organism evidence="1 2">
    <name type="scientific">Pleurotus cornucopiae</name>
    <name type="common">Cornucopia mushroom</name>
    <dbReference type="NCBI Taxonomy" id="5321"/>
    <lineage>
        <taxon>Eukaryota</taxon>
        <taxon>Fungi</taxon>
        <taxon>Dikarya</taxon>
        <taxon>Basidiomycota</taxon>
        <taxon>Agaricomycotina</taxon>
        <taxon>Agaricomycetes</taxon>
        <taxon>Agaricomycetidae</taxon>
        <taxon>Agaricales</taxon>
        <taxon>Pleurotineae</taxon>
        <taxon>Pleurotaceae</taxon>
        <taxon>Pleurotus</taxon>
    </lineage>
</organism>
<name>A0ACB7ILJ4_PLECO</name>
<reference evidence="1 2" key="1">
    <citation type="journal article" date="2021" name="Appl. Environ. Microbiol.">
        <title>Genetic linkage and physical mapping for an oyster mushroom Pleurotus cornucopiae and QTL analysis for the trait cap color.</title>
        <authorList>
            <person name="Zhang Y."/>
            <person name="Gao W."/>
            <person name="Sonnenberg A."/>
            <person name="Chen Q."/>
            <person name="Zhang J."/>
            <person name="Huang C."/>
        </authorList>
    </citation>
    <scope>NUCLEOTIDE SEQUENCE [LARGE SCALE GENOMIC DNA]</scope>
    <source>
        <strain evidence="1">CCMSSC00406</strain>
    </source>
</reference>
<evidence type="ECO:0000313" key="1">
    <source>
        <dbReference type="EMBL" id="KAG9218945.1"/>
    </source>
</evidence>
<dbReference type="EMBL" id="WQMT02000009">
    <property type="protein sequence ID" value="KAG9218945.1"/>
    <property type="molecule type" value="Genomic_DNA"/>
</dbReference>
<accession>A0ACB7ILJ4</accession>
<comment type="caution">
    <text evidence="1">The sequence shown here is derived from an EMBL/GenBank/DDBJ whole genome shotgun (WGS) entry which is preliminary data.</text>
</comment>
<gene>
    <name evidence="1" type="ORF">CCMSSC00406_0000941</name>
</gene>
<protein>
    <submittedName>
        <fullName evidence="1">Uncharacterized protein</fullName>
    </submittedName>
</protein>
<sequence length="144" mass="16121">MEGAERGALDRSLPIRYAQQEPIQVPEEALSALNTYRQRDLTKVPIRFKAVGNAPIMKENMYKITASSRFQAVIQFLRKQLGWKTGTPLVSRCAPRQEFTMLFGSFGFGFEFTYINLAFAPAPDDTVASLFKASLPLVVVEALD</sequence>
<proteinExistence type="predicted"/>
<keyword evidence="2" id="KW-1185">Reference proteome</keyword>
<dbReference type="Proteomes" id="UP000824881">
    <property type="component" value="Unassembled WGS sequence"/>
</dbReference>
<evidence type="ECO:0000313" key="2">
    <source>
        <dbReference type="Proteomes" id="UP000824881"/>
    </source>
</evidence>